<reference evidence="1" key="1">
    <citation type="submission" date="2014-11" db="EMBL/GenBank/DDBJ databases">
        <authorList>
            <person name="Amaro Gonzalez C."/>
        </authorList>
    </citation>
    <scope>NUCLEOTIDE SEQUENCE</scope>
</reference>
<dbReference type="AlphaFoldDB" id="A0A0E9VRR8"/>
<evidence type="ECO:0000313" key="1">
    <source>
        <dbReference type="EMBL" id="JAH79978.1"/>
    </source>
</evidence>
<proteinExistence type="predicted"/>
<sequence length="26" mass="2901">MVHFAGIGLNLRHVATQYSIFGTVLR</sequence>
<protein>
    <submittedName>
        <fullName evidence="1">Uncharacterized protein</fullName>
    </submittedName>
</protein>
<reference evidence="1" key="2">
    <citation type="journal article" date="2015" name="Fish Shellfish Immunol.">
        <title>Early steps in the European eel (Anguilla anguilla)-Vibrio vulnificus interaction in the gills: Role of the RtxA13 toxin.</title>
        <authorList>
            <person name="Callol A."/>
            <person name="Pajuelo D."/>
            <person name="Ebbesson L."/>
            <person name="Teles M."/>
            <person name="MacKenzie S."/>
            <person name="Amaro C."/>
        </authorList>
    </citation>
    <scope>NUCLEOTIDE SEQUENCE</scope>
</reference>
<accession>A0A0E9VRR8</accession>
<name>A0A0E9VRR8_ANGAN</name>
<organism evidence="1">
    <name type="scientific">Anguilla anguilla</name>
    <name type="common">European freshwater eel</name>
    <name type="synonym">Muraena anguilla</name>
    <dbReference type="NCBI Taxonomy" id="7936"/>
    <lineage>
        <taxon>Eukaryota</taxon>
        <taxon>Metazoa</taxon>
        <taxon>Chordata</taxon>
        <taxon>Craniata</taxon>
        <taxon>Vertebrata</taxon>
        <taxon>Euteleostomi</taxon>
        <taxon>Actinopterygii</taxon>
        <taxon>Neopterygii</taxon>
        <taxon>Teleostei</taxon>
        <taxon>Anguilliformes</taxon>
        <taxon>Anguillidae</taxon>
        <taxon>Anguilla</taxon>
    </lineage>
</organism>
<dbReference type="EMBL" id="GBXM01028599">
    <property type="protein sequence ID" value="JAH79978.1"/>
    <property type="molecule type" value="Transcribed_RNA"/>
</dbReference>